<proteinExistence type="predicted"/>
<name>A0ABV4KCW4_9FLAO</name>
<dbReference type="Gene3D" id="3.60.15.10">
    <property type="entry name" value="Ribonuclease Z/Hydroxyacylglutathione hydrolase-like"/>
    <property type="match status" value="1"/>
</dbReference>
<feature type="chain" id="PRO_5047223229" evidence="3">
    <location>
        <begin position="23"/>
        <end position="316"/>
    </location>
</feature>
<evidence type="ECO:0000256" key="2">
    <source>
        <dbReference type="SAM" id="MobiDB-lite"/>
    </source>
</evidence>
<dbReference type="InterPro" id="IPR044094">
    <property type="entry name" value="AtsA-like_MBL-fold"/>
</dbReference>
<feature type="compositionally biased region" description="Low complexity" evidence="2">
    <location>
        <begin position="235"/>
        <end position="246"/>
    </location>
</feature>
<feature type="region of interest" description="Disordered" evidence="2">
    <location>
        <begin position="224"/>
        <end position="259"/>
    </location>
</feature>
<keyword evidence="6" id="KW-1185">Reference proteome</keyword>
<dbReference type="RefSeq" id="WP_371569828.1">
    <property type="nucleotide sequence ID" value="NZ_JASMRN010000006.1"/>
</dbReference>
<protein>
    <submittedName>
        <fullName evidence="5">MBL fold metallo-hydrolase</fullName>
    </submittedName>
</protein>
<sequence>MKKYFVLSLILLGNLIFAQKNAAHLTATIIGSGSPKFSTERSGPSVLISYQDTQILVDMGNGTQANLDKNSTKIKDIDGLLFTHHHLDHNEEFAPIFIQSLLGGTKTSIAGPPKTTAIVDNFIEIYDEDIEYRLSKSGRTLSQVKQNFKVVDLIDKTPFYIGSIKVSYAKVNHTIATLAYRFDVAGESIVVSGDLTYSENLPVLAKNADYLIIDSGGAIAQGSKVKNRTDKAGKNRNTNNRNSPKNGTKKSESTKEKAHVNLAESSLMAKEANVKNMVLTHFNSVLIDEEATTAEIRKNFKGSILFAQDLMVLPQR</sequence>
<dbReference type="PANTHER" id="PTHR46018">
    <property type="entry name" value="ZINC PHOSPHODIESTERASE ELAC PROTEIN 1"/>
    <property type="match status" value="1"/>
</dbReference>
<dbReference type="PANTHER" id="PTHR46018:SF2">
    <property type="entry name" value="ZINC PHOSPHODIESTERASE ELAC PROTEIN 1"/>
    <property type="match status" value="1"/>
</dbReference>
<evidence type="ECO:0000256" key="1">
    <source>
        <dbReference type="ARBA" id="ARBA00022801"/>
    </source>
</evidence>
<evidence type="ECO:0000256" key="3">
    <source>
        <dbReference type="SAM" id="SignalP"/>
    </source>
</evidence>
<feature type="compositionally biased region" description="Basic and acidic residues" evidence="2">
    <location>
        <begin position="249"/>
        <end position="259"/>
    </location>
</feature>
<comment type="caution">
    <text evidence="5">The sequence shown here is derived from an EMBL/GenBank/DDBJ whole genome shotgun (WGS) entry which is preliminary data.</text>
</comment>
<dbReference type="Pfam" id="PF23023">
    <property type="entry name" value="Anti-Pycsar_Apyc1"/>
    <property type="match status" value="1"/>
</dbReference>
<keyword evidence="1" id="KW-0378">Hydrolase</keyword>
<dbReference type="Proteomes" id="UP001568894">
    <property type="component" value="Unassembled WGS sequence"/>
</dbReference>
<dbReference type="InterPro" id="IPR036866">
    <property type="entry name" value="RibonucZ/Hydroxyglut_hydro"/>
</dbReference>
<dbReference type="CDD" id="cd07719">
    <property type="entry name" value="arylsulfatase_AtsA-like_MBL-fold"/>
    <property type="match status" value="1"/>
</dbReference>
<dbReference type="InterPro" id="IPR001279">
    <property type="entry name" value="Metallo-B-lactamas"/>
</dbReference>
<accession>A0ABV4KCW4</accession>
<dbReference type="SMART" id="SM00849">
    <property type="entry name" value="Lactamase_B"/>
    <property type="match status" value="1"/>
</dbReference>
<dbReference type="EMBL" id="JASMRN010000006">
    <property type="protein sequence ID" value="MEZ7515412.1"/>
    <property type="molecule type" value="Genomic_DNA"/>
</dbReference>
<evidence type="ECO:0000313" key="5">
    <source>
        <dbReference type="EMBL" id="MEZ7515412.1"/>
    </source>
</evidence>
<reference evidence="5 6" key="1">
    <citation type="submission" date="2023-05" db="EMBL/GenBank/DDBJ databases">
        <title>Adaptations of aquatic viruses from atmosphere-close ecosystems of the Central Arctic Ocean.</title>
        <authorList>
            <person name="Rahlff J."/>
            <person name="Holmfeldt K."/>
        </authorList>
    </citation>
    <scope>NUCLEOTIDE SEQUENCE [LARGE SCALE GENOMIC DNA]</scope>
    <source>
        <strain evidence="5 6">Arc14</strain>
    </source>
</reference>
<evidence type="ECO:0000313" key="6">
    <source>
        <dbReference type="Proteomes" id="UP001568894"/>
    </source>
</evidence>
<dbReference type="SUPFAM" id="SSF56281">
    <property type="entry name" value="Metallo-hydrolase/oxidoreductase"/>
    <property type="match status" value="1"/>
</dbReference>
<organism evidence="5 6">
    <name type="scientific">Flavobacterium frigidarium</name>
    <dbReference type="NCBI Taxonomy" id="99286"/>
    <lineage>
        <taxon>Bacteria</taxon>
        <taxon>Pseudomonadati</taxon>
        <taxon>Bacteroidota</taxon>
        <taxon>Flavobacteriia</taxon>
        <taxon>Flavobacteriales</taxon>
        <taxon>Flavobacteriaceae</taxon>
        <taxon>Flavobacterium</taxon>
    </lineage>
</organism>
<feature type="signal peptide" evidence="3">
    <location>
        <begin position="1"/>
        <end position="22"/>
    </location>
</feature>
<feature type="domain" description="Metallo-beta-lactamase" evidence="4">
    <location>
        <begin position="42"/>
        <end position="234"/>
    </location>
</feature>
<keyword evidence="3" id="KW-0732">Signal</keyword>
<evidence type="ECO:0000259" key="4">
    <source>
        <dbReference type="SMART" id="SM00849"/>
    </source>
</evidence>
<gene>
    <name evidence="5" type="ORF">QO192_08985</name>
</gene>